<keyword evidence="4" id="KW-1003">Cell membrane</keyword>
<comment type="similarity">
    <text evidence="2">Belongs to the GSP C family.</text>
</comment>
<evidence type="ECO:0000256" key="8">
    <source>
        <dbReference type="ARBA" id="ARBA00022989"/>
    </source>
</evidence>
<feature type="compositionally biased region" description="Polar residues" evidence="10">
    <location>
        <begin position="191"/>
        <end position="209"/>
    </location>
</feature>
<keyword evidence="3" id="KW-0813">Transport</keyword>
<dbReference type="InterPro" id="IPR036034">
    <property type="entry name" value="PDZ_sf"/>
</dbReference>
<evidence type="ECO:0000256" key="6">
    <source>
        <dbReference type="ARBA" id="ARBA00022692"/>
    </source>
</evidence>
<dbReference type="InterPro" id="IPR024961">
    <property type="entry name" value="T2SS_GspC_N"/>
</dbReference>
<keyword evidence="7" id="KW-0653">Protein transport</keyword>
<evidence type="ECO:0000313" key="14">
    <source>
        <dbReference type="Proteomes" id="UP001520878"/>
    </source>
</evidence>
<evidence type="ECO:0000256" key="9">
    <source>
        <dbReference type="ARBA" id="ARBA00023136"/>
    </source>
</evidence>
<feature type="domain" description="Type II secretion system protein GspC N-terminal" evidence="12">
    <location>
        <begin position="29"/>
        <end position="169"/>
    </location>
</feature>
<accession>A0ABS8G8Z3</accession>
<comment type="subcellular location">
    <subcellularLocation>
        <location evidence="1">Cell inner membrane</location>
    </subcellularLocation>
</comment>
<evidence type="ECO:0000256" key="5">
    <source>
        <dbReference type="ARBA" id="ARBA00022519"/>
    </source>
</evidence>
<comment type="caution">
    <text evidence="13">The sequence shown here is derived from an EMBL/GenBank/DDBJ whole genome shotgun (WGS) entry which is preliminary data.</text>
</comment>
<keyword evidence="6 11" id="KW-0812">Transmembrane</keyword>
<keyword evidence="5" id="KW-0997">Cell inner membrane</keyword>
<feature type="transmembrane region" description="Helical" evidence="11">
    <location>
        <begin position="21"/>
        <end position="43"/>
    </location>
</feature>
<evidence type="ECO:0000259" key="12">
    <source>
        <dbReference type="Pfam" id="PF11356"/>
    </source>
</evidence>
<dbReference type="NCBIfam" id="TIGR01713">
    <property type="entry name" value="typeII_sec_gspC"/>
    <property type="match status" value="1"/>
</dbReference>
<keyword evidence="8 11" id="KW-1133">Transmembrane helix</keyword>
<evidence type="ECO:0000256" key="7">
    <source>
        <dbReference type="ARBA" id="ARBA00022927"/>
    </source>
</evidence>
<evidence type="ECO:0000256" key="2">
    <source>
        <dbReference type="ARBA" id="ARBA00007986"/>
    </source>
</evidence>
<proteinExistence type="inferred from homology"/>
<dbReference type="RefSeq" id="WP_229160950.1">
    <property type="nucleotide sequence ID" value="NZ_JAJEWP010000003.1"/>
</dbReference>
<dbReference type="Gene3D" id="2.30.30.830">
    <property type="match status" value="1"/>
</dbReference>
<evidence type="ECO:0000256" key="1">
    <source>
        <dbReference type="ARBA" id="ARBA00004533"/>
    </source>
</evidence>
<organism evidence="13 14">
    <name type="scientific">Fluctibacter halophilus</name>
    <dbReference type="NCBI Taxonomy" id="226011"/>
    <lineage>
        <taxon>Bacteria</taxon>
        <taxon>Pseudomonadati</taxon>
        <taxon>Pseudomonadota</taxon>
        <taxon>Gammaproteobacteria</taxon>
        <taxon>Alteromonadales</taxon>
        <taxon>Alteromonadaceae</taxon>
        <taxon>Fluctibacter</taxon>
    </lineage>
</organism>
<evidence type="ECO:0000313" key="13">
    <source>
        <dbReference type="EMBL" id="MCC2617054.1"/>
    </source>
</evidence>
<keyword evidence="14" id="KW-1185">Reference proteome</keyword>
<dbReference type="Pfam" id="PF11356">
    <property type="entry name" value="T2SSC"/>
    <property type="match status" value="1"/>
</dbReference>
<reference evidence="13 14" key="1">
    <citation type="submission" date="2021-10" db="EMBL/GenBank/DDBJ databases">
        <title>Draft genome of Aestuariibacter halophilus JC2043.</title>
        <authorList>
            <person name="Emsley S.A."/>
            <person name="Pfannmuller K.M."/>
            <person name="Ushijima B."/>
            <person name="Saw J.H."/>
            <person name="Videau P."/>
        </authorList>
    </citation>
    <scope>NUCLEOTIDE SEQUENCE [LARGE SCALE GENOMIC DNA]</scope>
    <source>
        <strain evidence="13 14">JC2043</strain>
    </source>
</reference>
<dbReference type="InterPro" id="IPR001639">
    <property type="entry name" value="T2SS_protein-GspC"/>
</dbReference>
<dbReference type="EMBL" id="JAJEWP010000003">
    <property type="protein sequence ID" value="MCC2617054.1"/>
    <property type="molecule type" value="Genomic_DNA"/>
</dbReference>
<evidence type="ECO:0000256" key="3">
    <source>
        <dbReference type="ARBA" id="ARBA00022448"/>
    </source>
</evidence>
<dbReference type="SUPFAM" id="SSF50156">
    <property type="entry name" value="PDZ domain-like"/>
    <property type="match status" value="1"/>
</dbReference>
<keyword evidence="9 11" id="KW-0472">Membrane</keyword>
<dbReference type="Gene3D" id="2.30.42.10">
    <property type="match status" value="1"/>
</dbReference>
<protein>
    <submittedName>
        <fullName evidence="13">Type II secretion system protein GspC</fullName>
    </submittedName>
</protein>
<feature type="region of interest" description="Disordered" evidence="10">
    <location>
        <begin position="177"/>
        <end position="214"/>
    </location>
</feature>
<name>A0ABS8G8Z3_9ALTE</name>
<evidence type="ECO:0000256" key="10">
    <source>
        <dbReference type="SAM" id="MobiDB-lite"/>
    </source>
</evidence>
<evidence type="ECO:0000256" key="4">
    <source>
        <dbReference type="ARBA" id="ARBA00022475"/>
    </source>
</evidence>
<dbReference type="Proteomes" id="UP001520878">
    <property type="component" value="Unassembled WGS sequence"/>
</dbReference>
<gene>
    <name evidence="13" type="primary">gspC</name>
    <name evidence="13" type="ORF">LJ739_12450</name>
</gene>
<sequence length="319" mass="34802">MTAASQNLSAIWLHIQKYQRPINVVVVVVLSVYLLHFAAQLTWRLLPEPTPDAQNTPPAASVSNRTSAAGPRIDLAAIDRLHLFGDPSAVEQPTQPVVTDAPQTRLNLTLHGVVATTTRNQSAAIIENRGTQATYGLNEKIDGTNAILKEVFADRVILQNGPSRETLMLDGLEYEKPSTQRASAKPVRPSFTPSNPARQQQPEQDVNRTLSRDAAEATRELQENPGDFTDYIAISPQQQDGELVGYQVSPGRKPQLFQAAGLQSGDIITEINGLDLTDPQQALEAMNMLRTSLSLQITVNRAGDLLTLYLDMPEPGAEL</sequence>
<evidence type="ECO:0000256" key="11">
    <source>
        <dbReference type="SAM" id="Phobius"/>
    </source>
</evidence>